<accession>A0A6M3LQV2</accession>
<dbReference type="Pfam" id="PF01381">
    <property type="entry name" value="HTH_3"/>
    <property type="match status" value="1"/>
</dbReference>
<name>A0A6M3LQV2_9ZZZZ</name>
<reference evidence="3" key="1">
    <citation type="submission" date="2020-03" db="EMBL/GenBank/DDBJ databases">
        <title>The deep terrestrial virosphere.</title>
        <authorList>
            <person name="Holmfeldt K."/>
            <person name="Nilsson E."/>
            <person name="Simone D."/>
            <person name="Lopez-Fernandez M."/>
            <person name="Wu X."/>
            <person name="de Brujin I."/>
            <person name="Lundin D."/>
            <person name="Andersson A."/>
            <person name="Bertilsson S."/>
            <person name="Dopson M."/>
        </authorList>
    </citation>
    <scope>NUCLEOTIDE SEQUENCE</scope>
    <source>
        <strain evidence="2">MM415A04363</strain>
        <strain evidence="3">MM415B05142</strain>
    </source>
</reference>
<gene>
    <name evidence="2" type="ORF">MM415A04363_0008</name>
    <name evidence="3" type="ORF">MM415B05142_0006</name>
</gene>
<organism evidence="3">
    <name type="scientific">viral metagenome</name>
    <dbReference type="NCBI Taxonomy" id="1070528"/>
    <lineage>
        <taxon>unclassified sequences</taxon>
        <taxon>metagenomes</taxon>
        <taxon>organismal metagenomes</taxon>
    </lineage>
</organism>
<proteinExistence type="predicted"/>
<evidence type="ECO:0000313" key="2">
    <source>
        <dbReference type="EMBL" id="QJA69692.1"/>
    </source>
</evidence>
<feature type="domain" description="HTH cro/C1-type" evidence="1">
    <location>
        <begin position="16"/>
        <end position="51"/>
    </location>
</feature>
<dbReference type="InterPro" id="IPR001387">
    <property type="entry name" value="Cro/C1-type_HTH"/>
</dbReference>
<dbReference type="GO" id="GO:0003677">
    <property type="term" value="F:DNA binding"/>
    <property type="evidence" value="ECO:0007669"/>
    <property type="project" value="InterPro"/>
</dbReference>
<evidence type="ECO:0000313" key="3">
    <source>
        <dbReference type="EMBL" id="QJA95834.1"/>
    </source>
</evidence>
<dbReference type="SUPFAM" id="SSF47413">
    <property type="entry name" value="lambda repressor-like DNA-binding domains"/>
    <property type="match status" value="1"/>
</dbReference>
<dbReference type="EMBL" id="MT143348">
    <property type="protein sequence ID" value="QJA95834.1"/>
    <property type="molecule type" value="Genomic_DNA"/>
</dbReference>
<dbReference type="AlphaFoldDB" id="A0A6M3LQV2"/>
<dbReference type="Gene3D" id="1.10.260.40">
    <property type="entry name" value="lambda repressor-like DNA-binding domains"/>
    <property type="match status" value="1"/>
</dbReference>
<protein>
    <submittedName>
        <fullName evidence="3">Putative DNA binding, helix-turn-helix domain containing protein</fullName>
    </submittedName>
</protein>
<evidence type="ECO:0000259" key="1">
    <source>
        <dbReference type="Pfam" id="PF01381"/>
    </source>
</evidence>
<dbReference type="EMBL" id="MT141728">
    <property type="protein sequence ID" value="QJA69692.1"/>
    <property type="molecule type" value="Genomic_DNA"/>
</dbReference>
<dbReference type="InterPro" id="IPR010982">
    <property type="entry name" value="Lambda_DNA-bd_dom_sf"/>
</dbReference>
<sequence length="82" mass="9214">MDNQTKVRTCISILEVTQREFGVMMGTTQNTVAKWLSGDRQPGGSAAILMEHLAKEKAVREIEVMTLDQILKMYSKEAVQNN</sequence>